<feature type="compositionally biased region" description="Polar residues" evidence="2">
    <location>
        <begin position="665"/>
        <end position="699"/>
    </location>
</feature>
<keyword evidence="5" id="KW-1185">Reference proteome</keyword>
<dbReference type="GO" id="GO:0001227">
    <property type="term" value="F:DNA-binding transcription repressor activity, RNA polymerase II-specific"/>
    <property type="evidence" value="ECO:0007669"/>
    <property type="project" value="InterPro"/>
</dbReference>
<feature type="region of interest" description="Disordered" evidence="2">
    <location>
        <begin position="350"/>
        <end position="371"/>
    </location>
</feature>
<dbReference type="PANTHER" id="PTHR13076:SF9">
    <property type="entry name" value="COILED-COIL AND C2 DOMAIN-CONTAINING PROTEIN 1-LIKE"/>
    <property type="match status" value="1"/>
</dbReference>
<organism evidence="4 5">
    <name type="scientific">Podila minutissima</name>
    <dbReference type="NCBI Taxonomy" id="64525"/>
    <lineage>
        <taxon>Eukaryota</taxon>
        <taxon>Fungi</taxon>
        <taxon>Fungi incertae sedis</taxon>
        <taxon>Mucoromycota</taxon>
        <taxon>Mortierellomycotina</taxon>
        <taxon>Mortierellomycetes</taxon>
        <taxon>Mortierellales</taxon>
        <taxon>Mortierellaceae</taxon>
        <taxon>Podila</taxon>
    </lineage>
</organism>
<evidence type="ECO:0000259" key="3">
    <source>
        <dbReference type="SMART" id="SM00685"/>
    </source>
</evidence>
<sequence>MFSWKKQNPPSKQRAAAQGIDDYSNLIAQGLKLANEDVGENDEYMDEDGDLGDLDDMDLDDPDLLAELHGLTGEAPPKPKAAPATAPASAPLPVAAPPQQAQQAPQAKPKPSTPTPAPSTTKPAPPPNKESSSQNPALAGLGLDLDGIMDDGDDDEEVELTEDDWKDPHFLAQLQFLGGKTEAKSQVVPQNPLAQTESPTIETKPPLAAISTSQGQQPTSPTTSTPAFTRKPSSTTSSMIAIPPRDNPYGDDQDDGDSIATTRTDEKSSPTRTKATKHLEDIPKINHVDLLSLLKTRDTQYKKAALEAKRAGDTALALERIKIFKSLEKYIRLVEEGGFLDLELYPVPDAPPPTTPAPLKPPAETSTETRSLPKTVNEAKSITPRGPTIAPCPVEPTTQVTNSIAEASGEDMRSGMRVRGAINGGIEFRQLAADDDFQIVSNSDADTYDMLESQLESQIKICTSTSGHYYQRGDKQTALEFHKLNKIFKTDLVSLQSYRKHSKKPPAFHFQDVRFEVEVGFYQEIGLNELSLNIIRAWDLSHKDVQASDIEAYVSWDLGWPTENMSGAGAGKGDTPTVKKTSKPDFGFKKTLNIERTRAFQRFVERRKATFEIVDPNSRRSTGGKIELKITLQRPLLKPEIAVKEEKWLVIDEFNSGGLGFPSPLTASTPQPRNASAIGSPSGRTTGAATGKSARTPTPSQSPAPKVPSAAALSVPETPKVRANVSPIPQAPTPRPNPPPAAKPVVVVAAPETEDSEKDKALEELNSVELLTSNMVLEAEIQAAQEQIHNAKAVGNSEAADDYQDRLTQLEIKMKLLMLQVQTGQLTMEGYCKAVNARVDKDKQLAIQLNRLGLRTEAAKAMKRYKIMAAEMKEVEEAMAAQGDEDDEEE</sequence>
<dbReference type="SMART" id="SM00685">
    <property type="entry name" value="DM14"/>
    <property type="match status" value="1"/>
</dbReference>
<proteinExistence type="predicted"/>
<evidence type="ECO:0000313" key="4">
    <source>
        <dbReference type="EMBL" id="KAF9324857.1"/>
    </source>
</evidence>
<feature type="region of interest" description="Disordered" evidence="2">
    <location>
        <begin position="662"/>
        <end position="743"/>
    </location>
</feature>
<evidence type="ECO:0000313" key="5">
    <source>
        <dbReference type="Proteomes" id="UP000696485"/>
    </source>
</evidence>
<dbReference type="AlphaFoldDB" id="A0A9P5VHT6"/>
<feature type="compositionally biased region" description="Low complexity" evidence="2">
    <location>
        <begin position="211"/>
        <end position="226"/>
    </location>
</feature>
<feature type="compositionally biased region" description="Pro residues" evidence="2">
    <location>
        <begin position="111"/>
        <end position="128"/>
    </location>
</feature>
<feature type="compositionally biased region" description="Polar residues" evidence="2">
    <location>
        <begin position="187"/>
        <end position="201"/>
    </location>
</feature>
<feature type="compositionally biased region" description="Low complexity" evidence="2">
    <location>
        <begin position="81"/>
        <end position="110"/>
    </location>
</feature>
<feature type="compositionally biased region" description="Pro residues" evidence="2">
    <location>
        <begin position="350"/>
        <end position="361"/>
    </location>
</feature>
<feature type="compositionally biased region" description="Pro residues" evidence="2">
    <location>
        <begin position="729"/>
        <end position="742"/>
    </location>
</feature>
<feature type="domain" description="DM14" evidence="3">
    <location>
        <begin position="291"/>
        <end position="349"/>
    </location>
</feature>
<dbReference type="Proteomes" id="UP000696485">
    <property type="component" value="Unassembled WGS sequence"/>
</dbReference>
<feature type="coiled-coil region" evidence="1">
    <location>
        <begin position="774"/>
        <end position="820"/>
    </location>
</feature>
<dbReference type="EMBL" id="JAAAUY010001017">
    <property type="protein sequence ID" value="KAF9324857.1"/>
    <property type="molecule type" value="Genomic_DNA"/>
</dbReference>
<gene>
    <name evidence="4" type="primary">CC2D1B</name>
    <name evidence="4" type="ORF">BG006_000163</name>
</gene>
<dbReference type="PANTHER" id="PTHR13076">
    <property type="entry name" value="COILED-COIL AND C2 DOMAIN-CONTAINING PROTEIN 1-LIKE"/>
    <property type="match status" value="1"/>
</dbReference>
<evidence type="ECO:0000256" key="1">
    <source>
        <dbReference type="SAM" id="Coils"/>
    </source>
</evidence>
<feature type="region of interest" description="Disordered" evidence="2">
    <location>
        <begin position="34"/>
        <end position="166"/>
    </location>
</feature>
<comment type="caution">
    <text evidence="4">The sequence shown here is derived from an EMBL/GenBank/DDBJ whole genome shotgun (WGS) entry which is preliminary data.</text>
</comment>
<accession>A0A9P5VHT6</accession>
<keyword evidence="1" id="KW-0175">Coiled coil</keyword>
<feature type="region of interest" description="Disordered" evidence="2">
    <location>
        <begin position="181"/>
        <end position="275"/>
    </location>
</feature>
<dbReference type="InterPro" id="IPR039725">
    <property type="entry name" value="CC2D1A/B"/>
</dbReference>
<feature type="compositionally biased region" description="Acidic residues" evidence="2">
    <location>
        <begin position="147"/>
        <end position="165"/>
    </location>
</feature>
<protein>
    <submittedName>
        <fullName evidence="4">Coiled-coil and C2 domain-containing protein 1B</fullName>
    </submittedName>
</protein>
<dbReference type="InterPro" id="IPR006608">
    <property type="entry name" value="CC2D1A/B_DM14"/>
</dbReference>
<reference evidence="4" key="1">
    <citation type="journal article" date="2020" name="Fungal Divers.">
        <title>Resolving the Mortierellaceae phylogeny through synthesis of multi-gene phylogenetics and phylogenomics.</title>
        <authorList>
            <person name="Vandepol N."/>
            <person name="Liber J."/>
            <person name="Desiro A."/>
            <person name="Na H."/>
            <person name="Kennedy M."/>
            <person name="Barry K."/>
            <person name="Grigoriev I.V."/>
            <person name="Miller A.N."/>
            <person name="O'Donnell K."/>
            <person name="Stajich J.E."/>
            <person name="Bonito G."/>
        </authorList>
    </citation>
    <scope>NUCLEOTIDE SEQUENCE</scope>
    <source>
        <strain evidence="4">NVP1</strain>
    </source>
</reference>
<feature type="compositionally biased region" description="Acidic residues" evidence="2">
    <location>
        <begin position="37"/>
        <end position="64"/>
    </location>
</feature>
<evidence type="ECO:0000256" key="2">
    <source>
        <dbReference type="SAM" id="MobiDB-lite"/>
    </source>
</evidence>
<name>A0A9P5VHT6_9FUNG</name>